<reference evidence="2" key="1">
    <citation type="submission" date="2016-11" db="EMBL/GenBank/DDBJ databases">
        <authorList>
            <person name="Varghese N."/>
            <person name="Submissions S."/>
        </authorList>
    </citation>
    <scope>NUCLEOTIDE SEQUENCE [LARGE SCALE GENOMIC DNA]</scope>
    <source>
        <strain evidence="2">DSM 28223</strain>
    </source>
</reference>
<dbReference type="AlphaFoldDB" id="A0A1M5QYG6"/>
<dbReference type="InterPro" id="IPR011051">
    <property type="entry name" value="RmlC_Cupin_sf"/>
</dbReference>
<dbReference type="RefSeq" id="WP_072793017.1">
    <property type="nucleotide sequence ID" value="NZ_FQWM01000003.1"/>
</dbReference>
<dbReference type="STRING" id="870908.SAMN04488044_2140"/>
<evidence type="ECO:0000313" key="2">
    <source>
        <dbReference type="Proteomes" id="UP000184211"/>
    </source>
</evidence>
<gene>
    <name evidence="1" type="ORF">SAMN04488044_2140</name>
</gene>
<protein>
    <recommendedName>
        <fullName evidence="3">Cupin domain-containing protein</fullName>
    </recommendedName>
</protein>
<evidence type="ECO:0000313" key="1">
    <source>
        <dbReference type="EMBL" id="SHH18916.1"/>
    </source>
</evidence>
<dbReference type="Proteomes" id="UP000184211">
    <property type="component" value="Unassembled WGS sequence"/>
</dbReference>
<keyword evidence="2" id="KW-1185">Reference proteome</keyword>
<organism evidence="1 2">
    <name type="scientific">Cognatishimia maritima</name>
    <dbReference type="NCBI Taxonomy" id="870908"/>
    <lineage>
        <taxon>Bacteria</taxon>
        <taxon>Pseudomonadati</taxon>
        <taxon>Pseudomonadota</taxon>
        <taxon>Alphaproteobacteria</taxon>
        <taxon>Rhodobacterales</taxon>
        <taxon>Paracoccaceae</taxon>
        <taxon>Cognatishimia</taxon>
    </lineage>
</organism>
<dbReference type="Gene3D" id="2.60.120.10">
    <property type="entry name" value="Jelly Rolls"/>
    <property type="match status" value="1"/>
</dbReference>
<evidence type="ECO:0008006" key="3">
    <source>
        <dbReference type="Google" id="ProtNLM"/>
    </source>
</evidence>
<accession>A0A1M5QYG6</accession>
<dbReference type="SUPFAM" id="SSF51182">
    <property type="entry name" value="RmlC-like cupins"/>
    <property type="match status" value="1"/>
</dbReference>
<proteinExistence type="predicted"/>
<dbReference type="EMBL" id="FQWM01000003">
    <property type="protein sequence ID" value="SHH18916.1"/>
    <property type="molecule type" value="Genomic_DNA"/>
</dbReference>
<dbReference type="InterPro" id="IPR014710">
    <property type="entry name" value="RmlC-like_jellyroll"/>
</dbReference>
<name>A0A1M5QYG6_9RHOB</name>
<dbReference type="OrthoDB" id="7509071at2"/>
<sequence>MHYHRLFASDDGESHWEDIDVTYAERSFAPPAQKIEISEPEPVKTCLFLRLKSGWNEPKHPTPVAQRLICLAGQVRVTASDGEARVIGPGDVWHMEDKHGKGHHTEVISPDDFECVIVQYD</sequence>